<dbReference type="InterPro" id="IPR001347">
    <property type="entry name" value="SIS_dom"/>
</dbReference>
<dbReference type="InterPro" id="IPR046348">
    <property type="entry name" value="SIS_dom_sf"/>
</dbReference>
<dbReference type="Pfam" id="PF01418">
    <property type="entry name" value="HTH_6"/>
    <property type="match status" value="1"/>
</dbReference>
<comment type="caution">
    <text evidence="6">The sequence shown here is derived from an EMBL/GenBank/DDBJ whole genome shotgun (WGS) entry which is preliminary data.</text>
</comment>
<dbReference type="CDD" id="cd05013">
    <property type="entry name" value="SIS_RpiR"/>
    <property type="match status" value="1"/>
</dbReference>
<dbReference type="InterPro" id="IPR009057">
    <property type="entry name" value="Homeodomain-like_sf"/>
</dbReference>
<dbReference type="Pfam" id="PF01380">
    <property type="entry name" value="SIS"/>
    <property type="match status" value="1"/>
</dbReference>
<evidence type="ECO:0000256" key="3">
    <source>
        <dbReference type="ARBA" id="ARBA00023163"/>
    </source>
</evidence>
<evidence type="ECO:0000313" key="6">
    <source>
        <dbReference type="EMBL" id="PPL20382.1"/>
    </source>
</evidence>
<keyword evidence="3" id="KW-0804">Transcription</keyword>
<dbReference type="EMBL" id="MPZN01000002">
    <property type="protein sequence ID" value="PPL20382.1"/>
    <property type="molecule type" value="Genomic_DNA"/>
</dbReference>
<protein>
    <recommendedName>
        <fullName evidence="8">RpiR family transcriptional regulator</fullName>
    </recommendedName>
</protein>
<dbReference type="SUPFAM" id="SSF46689">
    <property type="entry name" value="Homeodomain-like"/>
    <property type="match status" value="1"/>
</dbReference>
<dbReference type="RefSeq" id="WP_133161077.1">
    <property type="nucleotide sequence ID" value="NZ_MPZN01000002.1"/>
</dbReference>
<dbReference type="PROSITE" id="PS51464">
    <property type="entry name" value="SIS"/>
    <property type="match status" value="1"/>
</dbReference>
<keyword evidence="1" id="KW-0805">Transcription regulation</keyword>
<dbReference type="InterPro" id="IPR036388">
    <property type="entry name" value="WH-like_DNA-bd_sf"/>
</dbReference>
<dbReference type="InterPro" id="IPR035472">
    <property type="entry name" value="RpiR-like_SIS"/>
</dbReference>
<proteinExistence type="predicted"/>
<dbReference type="InterPro" id="IPR047640">
    <property type="entry name" value="RpiR-like"/>
</dbReference>
<dbReference type="InterPro" id="IPR000281">
    <property type="entry name" value="HTH_RpiR"/>
</dbReference>
<feature type="domain" description="HTH rpiR-type" evidence="4">
    <location>
        <begin position="3"/>
        <end position="79"/>
    </location>
</feature>
<evidence type="ECO:0000313" key="7">
    <source>
        <dbReference type="Proteomes" id="UP000237755"/>
    </source>
</evidence>
<dbReference type="PANTHER" id="PTHR30514">
    <property type="entry name" value="GLUCOKINASE"/>
    <property type="match status" value="1"/>
</dbReference>
<feature type="domain" description="SIS" evidence="5">
    <location>
        <begin position="123"/>
        <end position="262"/>
    </location>
</feature>
<name>A0ABX5AZN5_9MICO</name>
<dbReference type="Proteomes" id="UP000237755">
    <property type="component" value="Unassembled WGS sequence"/>
</dbReference>
<dbReference type="PROSITE" id="PS51071">
    <property type="entry name" value="HTH_RPIR"/>
    <property type="match status" value="1"/>
</dbReference>
<evidence type="ECO:0000256" key="2">
    <source>
        <dbReference type="ARBA" id="ARBA00023125"/>
    </source>
</evidence>
<evidence type="ECO:0000259" key="4">
    <source>
        <dbReference type="PROSITE" id="PS51071"/>
    </source>
</evidence>
<gene>
    <name evidence="6" type="ORF">GY24_01005</name>
</gene>
<dbReference type="Gene3D" id="3.40.50.10490">
    <property type="entry name" value="Glucose-6-phosphate isomerase like protein, domain 1"/>
    <property type="match status" value="1"/>
</dbReference>
<dbReference type="SUPFAM" id="SSF53697">
    <property type="entry name" value="SIS domain"/>
    <property type="match status" value="1"/>
</dbReference>
<evidence type="ECO:0008006" key="8">
    <source>
        <dbReference type="Google" id="ProtNLM"/>
    </source>
</evidence>
<accession>A0ABX5AZN5</accession>
<evidence type="ECO:0000259" key="5">
    <source>
        <dbReference type="PROSITE" id="PS51464"/>
    </source>
</evidence>
<organism evidence="6 7">
    <name type="scientific">Microterricola pindariensis</name>
    <dbReference type="NCBI Taxonomy" id="478010"/>
    <lineage>
        <taxon>Bacteria</taxon>
        <taxon>Bacillati</taxon>
        <taxon>Actinomycetota</taxon>
        <taxon>Actinomycetes</taxon>
        <taxon>Micrococcales</taxon>
        <taxon>Microbacteriaceae</taxon>
        <taxon>Microterricola</taxon>
    </lineage>
</organism>
<sequence length="294" mass="32231">MQSSLFERLADSLEGLRRSERKVAELVVRDPHFVMQAPMSAVAARAEVSEPTVMRFCTGLGFDGFQAFKLALAQALILGVASIELPVLRDDSIEELSSKIFDQSISSLDKARRFLDADEVERAVQRILESESLVFIGLSASGIIAQDAAQKAPLFGIPCSAPTDTHQQFMEAAMTNERATFVVISHTGRTRSTMRVAAAARERGATVIGISGDNTPLMDLCDIKIIAKTFENTDMHTPTVSRLAGLVVIDVLSTAVSLRRGDEHYRDFTRMKERLAHFARLSPESPVLDDASFD</sequence>
<dbReference type="PANTHER" id="PTHR30514:SF1">
    <property type="entry name" value="HTH-TYPE TRANSCRIPTIONAL REGULATOR HEXR-RELATED"/>
    <property type="match status" value="1"/>
</dbReference>
<keyword evidence="7" id="KW-1185">Reference proteome</keyword>
<evidence type="ECO:0000256" key="1">
    <source>
        <dbReference type="ARBA" id="ARBA00023015"/>
    </source>
</evidence>
<keyword evidence="2" id="KW-0238">DNA-binding</keyword>
<dbReference type="Gene3D" id="1.10.10.10">
    <property type="entry name" value="Winged helix-like DNA-binding domain superfamily/Winged helix DNA-binding domain"/>
    <property type="match status" value="1"/>
</dbReference>
<reference evidence="6 7" key="1">
    <citation type="journal article" date="2008" name="Int. J. Syst. Evol. Microbiol.">
        <title>Leifsonia pindariensis sp. nov., isolated from the Pindari glacier of the Indian Himalayas, and emended description of the genus Leifsonia.</title>
        <authorList>
            <person name="Reddy G.S."/>
            <person name="Prabagaran S.R."/>
            <person name="Shivaji S."/>
        </authorList>
    </citation>
    <scope>NUCLEOTIDE SEQUENCE [LARGE SCALE GENOMIC DNA]</scope>
    <source>
        <strain evidence="6 7">PON 10</strain>
    </source>
</reference>